<accession>A0ABD1X7V7</accession>
<dbReference type="PANTHER" id="PTHR26312:SF176">
    <property type="entry name" value="TETRATRICOPEPTIDE-LIKE HELICAL DOMAIN-CONTAINING PROTEIN-RELATED"/>
    <property type="match status" value="1"/>
</dbReference>
<dbReference type="InterPro" id="IPR011990">
    <property type="entry name" value="TPR-like_helical_dom_sf"/>
</dbReference>
<evidence type="ECO:0008006" key="3">
    <source>
        <dbReference type="Google" id="ProtNLM"/>
    </source>
</evidence>
<evidence type="ECO:0000313" key="1">
    <source>
        <dbReference type="EMBL" id="KAL2558058.1"/>
    </source>
</evidence>
<organism evidence="1 2">
    <name type="scientific">Forsythia ovata</name>
    <dbReference type="NCBI Taxonomy" id="205694"/>
    <lineage>
        <taxon>Eukaryota</taxon>
        <taxon>Viridiplantae</taxon>
        <taxon>Streptophyta</taxon>
        <taxon>Embryophyta</taxon>
        <taxon>Tracheophyta</taxon>
        <taxon>Spermatophyta</taxon>
        <taxon>Magnoliopsida</taxon>
        <taxon>eudicotyledons</taxon>
        <taxon>Gunneridae</taxon>
        <taxon>Pentapetalae</taxon>
        <taxon>asterids</taxon>
        <taxon>lamiids</taxon>
        <taxon>Lamiales</taxon>
        <taxon>Oleaceae</taxon>
        <taxon>Forsythieae</taxon>
        <taxon>Forsythia</taxon>
    </lineage>
</organism>
<name>A0ABD1X7V7_9LAMI</name>
<dbReference type="Proteomes" id="UP001604277">
    <property type="component" value="Unassembled WGS sequence"/>
</dbReference>
<dbReference type="PANTHER" id="PTHR26312">
    <property type="entry name" value="TETRATRICOPEPTIDE REPEAT PROTEIN 5"/>
    <property type="match status" value="1"/>
</dbReference>
<dbReference type="SUPFAM" id="SSF48452">
    <property type="entry name" value="TPR-like"/>
    <property type="match status" value="1"/>
</dbReference>
<sequence length="515" mass="58696">MRLNAVPSSVEFPRHVPQALTPSSVQSSLFTPSSSMKKCERDRKVCRIVLSSPFVSRNLFKSRTSKKTLSRGHTITQSCCSNLDEIFHEDRLGKGFGIRVGGENEGHQENKQNCTISERNSSSNKYGLNEESFSPSQFYFLEPMMLGIRPDPPDWPEREAVIRVIIEHKAKSFDLPVSLRMIKKKLQREESFTDSGESAVTKAFASMVSIIVELQSYALQMREELRREDLEMIMDKVQKEMHLSFVWLFQQVLSRTPSLMIYVMVLLANFSVYSASHNVSLAETSLMGASYGLLIEEKQNRHYPQIDSSIDTILVKEDGCVGNIGGNMQIGHSHQSSEQDLRSVEEENLWDSMVDEATKMQSSLKDEVLAHDMVQHFVSPVFVELEPDEYEGYLRTDLLYQMNLSQEPNNPLLLCNYAQFLHLVAHDFARAEECYKRAAQVLPPDAESLSQYANFLWTVRRDFWGAEERFLQALAAEPENSYYASRYANYLWSTGGEETCFPLDNSHSNTTSSNS</sequence>
<comment type="caution">
    <text evidence="1">The sequence shown here is derived from an EMBL/GenBank/DDBJ whole genome shotgun (WGS) entry which is preliminary data.</text>
</comment>
<reference evidence="2" key="1">
    <citation type="submission" date="2024-07" db="EMBL/GenBank/DDBJ databases">
        <title>Two chromosome-level genome assemblies of Korean endemic species Abeliophyllum distichum and Forsythia ovata (Oleaceae).</title>
        <authorList>
            <person name="Jang H."/>
        </authorList>
    </citation>
    <scope>NUCLEOTIDE SEQUENCE [LARGE SCALE GENOMIC DNA]</scope>
</reference>
<keyword evidence="2" id="KW-1185">Reference proteome</keyword>
<proteinExistence type="predicted"/>
<evidence type="ECO:0000313" key="2">
    <source>
        <dbReference type="Proteomes" id="UP001604277"/>
    </source>
</evidence>
<gene>
    <name evidence="1" type="ORF">Fot_02797</name>
</gene>
<dbReference type="EMBL" id="JBFOLJ010000001">
    <property type="protein sequence ID" value="KAL2558058.1"/>
    <property type="molecule type" value="Genomic_DNA"/>
</dbReference>
<dbReference type="Gene3D" id="1.25.40.10">
    <property type="entry name" value="Tetratricopeptide repeat domain"/>
    <property type="match status" value="1"/>
</dbReference>
<protein>
    <recommendedName>
        <fullName evidence="3">Tetratricopeptide repeat-like superfamily protein</fullName>
    </recommendedName>
</protein>
<dbReference type="AlphaFoldDB" id="A0ABD1X7V7"/>